<dbReference type="PROSITE" id="PS50097">
    <property type="entry name" value="BTB"/>
    <property type="match status" value="1"/>
</dbReference>
<dbReference type="InterPro" id="IPR011333">
    <property type="entry name" value="SKP1/BTB/POZ_sf"/>
</dbReference>
<dbReference type="InterPro" id="IPR000210">
    <property type="entry name" value="BTB/POZ_dom"/>
</dbReference>
<accession>H2ECW6</accession>
<name>H2ECW6_9VIRU</name>
<sequence length="500" mass="59153">MEVIDTNQNKVLFQVDFCNLFDSDELSDVTIILDDGIKRLPLKLHRVILYNRCKFFKGLFTDLKESHAKENVIQVINVDIAKDIIKKIYGFTDLKYEKDWRYMLKYYKCCDYFMLDPEIPKNVKVSTDQFDELFDLLDEVGYNEDTMKIIADNMPTNYNLSNLPIEFIKEFDNYVLSSDFAYINDKYELCISNKDFSSSRKILDVAKDEFCYISKMNKFVCMGKNILIVYDLIKESTEIFHFLTVKSFQTLLFNEKINKLVVKYTSHKNKKCICTINPTTFKFSKKIYKTNKNDKIHINMCALSKSGNKLVYTLSTTSFDPYKYEEKIYVYDFNTKKTNNNYELSTNTIKKILFINNENDLIYHYRNHYCEVKVTENSQTKIVASDFYNIDDIEVYQDKYFLIAAGGLYIYDLKKFYNEITPIHNFTGNILLTSDNKAICYRYHMRSFDLTQIQNLSKTDEYNVDRVGFYGIKNICPIQDKYSLKSRIQECIRGYTSENK</sequence>
<evidence type="ECO:0000256" key="1">
    <source>
        <dbReference type="ARBA" id="ARBA00006497"/>
    </source>
</evidence>
<dbReference type="Pfam" id="PF00651">
    <property type="entry name" value="BTB"/>
    <property type="match status" value="1"/>
</dbReference>
<comment type="similarity">
    <text evidence="1">Belongs to the mimivirus BTB/WD family.</text>
</comment>
<dbReference type="SUPFAM" id="SSF82171">
    <property type="entry name" value="DPP6 N-terminal domain-like"/>
    <property type="match status" value="1"/>
</dbReference>
<dbReference type="Gene3D" id="3.30.710.10">
    <property type="entry name" value="Potassium Channel Kv1.1, Chain A"/>
    <property type="match status" value="1"/>
</dbReference>
<gene>
    <name evidence="3" type="ORF">mv_R34</name>
</gene>
<feature type="domain" description="BTB" evidence="2">
    <location>
        <begin position="27"/>
        <end position="91"/>
    </location>
</feature>
<dbReference type="EMBL" id="JN885995">
    <property type="protein sequence ID" value="AEX62239.1"/>
    <property type="molecule type" value="Genomic_DNA"/>
</dbReference>
<evidence type="ECO:0000259" key="2">
    <source>
        <dbReference type="PROSITE" id="PS50097"/>
    </source>
</evidence>
<organism evidence="3">
    <name type="scientific">Moumouvirus sp. 'Monve'</name>
    <dbReference type="NCBI Taxonomy" id="1128131"/>
    <lineage>
        <taxon>Viruses</taxon>
        <taxon>Varidnaviria</taxon>
        <taxon>Bamfordvirae</taxon>
        <taxon>Nucleocytoviricota</taxon>
        <taxon>Megaviricetes</taxon>
        <taxon>Imitervirales</taxon>
        <taxon>Mimiviridae</taxon>
        <taxon>Megamimivirinae</taxon>
        <taxon>Moumouvirus</taxon>
    </lineage>
</organism>
<reference evidence="3" key="1">
    <citation type="submission" date="2011-10" db="EMBL/GenBank/DDBJ databases">
        <title>Provirophages and transpovirons: unique mobilome of giant viruses.</title>
        <authorList>
            <person name="Desnues C."/>
            <person name="LaScola B."/>
            <person name="Yutin N."/>
            <person name="Fournous G."/>
            <person name="Koonin E."/>
            <person name="Raoult D."/>
        </authorList>
    </citation>
    <scope>NUCLEOTIDE SEQUENCE</scope>
    <source>
        <strain evidence="3">Mv13-mv</strain>
    </source>
</reference>
<proteinExistence type="inferred from homology"/>
<evidence type="ECO:0000313" key="3">
    <source>
        <dbReference type="EMBL" id="AEX62239.1"/>
    </source>
</evidence>
<protein>
    <submittedName>
        <fullName evidence="3">Putative BTB_POZ domain-containing protein</fullName>
    </submittedName>
</protein>
<dbReference type="SUPFAM" id="SSF54695">
    <property type="entry name" value="POZ domain"/>
    <property type="match status" value="1"/>
</dbReference>